<protein>
    <recommendedName>
        <fullName evidence="1">DUF4340 domain-containing protein</fullName>
    </recommendedName>
</protein>
<dbReference type="AlphaFoldDB" id="A0A2N1PR80"/>
<feature type="domain" description="DUF4340" evidence="1">
    <location>
        <begin position="85"/>
        <end position="250"/>
    </location>
</feature>
<sequence length="598" mass="66801">MMKSSTTLILLLMTALLAGFIVFFESRMPTSEEAEYSQLKFMDIKAENIKLLTLAGKPAESMTGETSSPALQRVIWKAEKKDDSWEMTEPVRDLCDYSLVNSILSTLESVRAYRIIEGSYDDYGLNPPDMVLGLVDSQGLKHEVFMGDRDPLGRGVYCSRSGMAGKIWLIPRSLADMVTNNSDDMRNREIVPVGCGDITEISLKSGDISYCLVRKDNLWFLEKPFRDYGDTQIINHLLGRIERGRILNFNSAIQPSAKQSPDSRKLEMELTHISGSKSKLTFIGDSSLSTMCSVTYSPFLQTGTSEGVICTGQSNIGVDEFPFNPEAWLSTHPVITFIEDIESLKFEYPSGESVEFMIHEKEGLAVRGHCDRVPAMEILTPFWRKLSALSVSELLPMDQKGAVTWSDTLLRVTHVSGKFTETIEFTAPQGLSELIYCKSSGRDRIMAVSGDIAVNMPNFASLTLPVICKMSRNDITEISVSGVTTTTKINQVDGKWVSGDQNCKVVEANMRDFAASLEFLSPVSMLDFSESENGEEVSRVDFEVTGRMEIDNFRITHVTRRFALLRNGEGNHFLKFNDKYYSVADETVKALSKPLVQR</sequence>
<evidence type="ECO:0000313" key="2">
    <source>
        <dbReference type="EMBL" id="PKK90840.1"/>
    </source>
</evidence>
<organism evidence="2 3">
    <name type="scientific">Candidatus Wallbacteria bacterium HGW-Wallbacteria-1</name>
    <dbReference type="NCBI Taxonomy" id="2013854"/>
    <lineage>
        <taxon>Bacteria</taxon>
        <taxon>Candidatus Walliibacteriota</taxon>
    </lineage>
</organism>
<name>A0A2N1PR80_9BACT</name>
<dbReference type="InterPro" id="IPR025641">
    <property type="entry name" value="DUF4340"/>
</dbReference>
<reference evidence="2 3" key="1">
    <citation type="journal article" date="2017" name="ISME J.">
        <title>Potential for microbial H2 and metal transformations associated with novel bacteria and archaea in deep terrestrial subsurface sediments.</title>
        <authorList>
            <person name="Hernsdorf A.W."/>
            <person name="Amano Y."/>
            <person name="Miyakawa K."/>
            <person name="Ise K."/>
            <person name="Suzuki Y."/>
            <person name="Anantharaman K."/>
            <person name="Probst A."/>
            <person name="Burstein D."/>
            <person name="Thomas B.C."/>
            <person name="Banfield J.F."/>
        </authorList>
    </citation>
    <scope>NUCLEOTIDE SEQUENCE [LARGE SCALE GENOMIC DNA]</scope>
    <source>
        <strain evidence="2">HGW-Wallbacteria-1</strain>
    </source>
</reference>
<dbReference type="Proteomes" id="UP000233256">
    <property type="component" value="Unassembled WGS sequence"/>
</dbReference>
<dbReference type="Pfam" id="PF14238">
    <property type="entry name" value="DUF4340"/>
    <property type="match status" value="1"/>
</dbReference>
<comment type="caution">
    <text evidence="2">The sequence shown here is derived from an EMBL/GenBank/DDBJ whole genome shotgun (WGS) entry which is preliminary data.</text>
</comment>
<evidence type="ECO:0000259" key="1">
    <source>
        <dbReference type="Pfam" id="PF14238"/>
    </source>
</evidence>
<proteinExistence type="predicted"/>
<gene>
    <name evidence="2" type="ORF">CVV64_08140</name>
</gene>
<accession>A0A2N1PR80</accession>
<evidence type="ECO:0000313" key="3">
    <source>
        <dbReference type="Proteomes" id="UP000233256"/>
    </source>
</evidence>
<dbReference type="EMBL" id="PGXC01000004">
    <property type="protein sequence ID" value="PKK90840.1"/>
    <property type="molecule type" value="Genomic_DNA"/>
</dbReference>